<dbReference type="SUPFAM" id="SSF161098">
    <property type="entry name" value="MetI-like"/>
    <property type="match status" value="1"/>
</dbReference>
<dbReference type="InterPro" id="IPR000515">
    <property type="entry name" value="MetI-like"/>
</dbReference>
<evidence type="ECO:0000256" key="3">
    <source>
        <dbReference type="ARBA" id="ARBA00022475"/>
    </source>
</evidence>
<dbReference type="Proteomes" id="UP000509667">
    <property type="component" value="Chromosome"/>
</dbReference>
<keyword evidence="4 7" id="KW-0812">Transmembrane</keyword>
<evidence type="ECO:0000259" key="8">
    <source>
        <dbReference type="PROSITE" id="PS50928"/>
    </source>
</evidence>
<dbReference type="PANTHER" id="PTHR43005:SF1">
    <property type="entry name" value="SPERMIDINE_PUTRESCINE TRANSPORT SYSTEM PERMEASE PROTEIN"/>
    <property type="match status" value="1"/>
</dbReference>
<comment type="subcellular location">
    <subcellularLocation>
        <location evidence="1 7">Cell membrane</location>
        <topology evidence="1 7">Multi-pass membrane protein</topology>
    </subcellularLocation>
</comment>
<keyword evidence="5 7" id="KW-1133">Transmembrane helix</keyword>
<feature type="transmembrane region" description="Helical" evidence="7">
    <location>
        <begin position="193"/>
        <end position="216"/>
    </location>
</feature>
<evidence type="ECO:0000256" key="7">
    <source>
        <dbReference type="RuleBase" id="RU363032"/>
    </source>
</evidence>
<dbReference type="GO" id="GO:0055085">
    <property type="term" value="P:transmembrane transport"/>
    <property type="evidence" value="ECO:0007669"/>
    <property type="project" value="InterPro"/>
</dbReference>
<dbReference type="EMBL" id="CP058910">
    <property type="protein sequence ID" value="QLH79603.1"/>
    <property type="molecule type" value="Genomic_DNA"/>
</dbReference>
<feature type="transmembrane region" description="Helical" evidence="7">
    <location>
        <begin position="297"/>
        <end position="316"/>
    </location>
</feature>
<evidence type="ECO:0000256" key="2">
    <source>
        <dbReference type="ARBA" id="ARBA00022448"/>
    </source>
</evidence>
<sequence>MATSDEHGRGRLRSAAVAPANWTERLSEQGFAYVLLVPTLLLVSTMALWPLVSTFEMSLRADALFSAEYVGEFVGFENYVELLTGERNAVLGSPFLDFGQPFQSALTVTLIYVAIAVTLETVIGFGQALVLDQSFRGRRWVRVAILIPWAVPIAIQGLIFWLFFQPGIGVGTDVMQSLGVFSANPLINTTDTLIIVIVADVWKTSAFMALLILAGLQSVDRSLYDVAKVAGASRVQQFRYITFPLVLPALLVALLFRTIQSMRVYGIIETTGGCSTLPSLTCLVVSTFRSGRYATSAAVAFITAGIVALVALVYIVKFADLEVGA</sequence>
<gene>
    <name evidence="9" type="ORF">HZS55_20920</name>
</gene>
<proteinExistence type="inferred from homology"/>
<feature type="transmembrane region" description="Helical" evidence="7">
    <location>
        <begin position="143"/>
        <end position="164"/>
    </location>
</feature>
<evidence type="ECO:0000256" key="1">
    <source>
        <dbReference type="ARBA" id="ARBA00004651"/>
    </source>
</evidence>
<dbReference type="CDD" id="cd06261">
    <property type="entry name" value="TM_PBP2"/>
    <property type="match status" value="1"/>
</dbReference>
<dbReference type="GeneID" id="56080381"/>
<keyword evidence="3" id="KW-1003">Cell membrane</keyword>
<dbReference type="RefSeq" id="WP_179909468.1">
    <property type="nucleotide sequence ID" value="NZ_CP058910.1"/>
</dbReference>
<comment type="similarity">
    <text evidence="7">Belongs to the binding-protein-dependent transport system permease family.</text>
</comment>
<feature type="transmembrane region" description="Helical" evidence="7">
    <location>
        <begin position="110"/>
        <end position="131"/>
    </location>
</feature>
<evidence type="ECO:0000256" key="5">
    <source>
        <dbReference type="ARBA" id="ARBA00022989"/>
    </source>
</evidence>
<dbReference type="OrthoDB" id="195548at2157"/>
<organism evidence="9 10">
    <name type="scientific">Halosimplex rubrum</name>
    <dbReference type="NCBI Taxonomy" id="869889"/>
    <lineage>
        <taxon>Archaea</taxon>
        <taxon>Methanobacteriati</taxon>
        <taxon>Methanobacteriota</taxon>
        <taxon>Stenosarchaea group</taxon>
        <taxon>Halobacteria</taxon>
        <taxon>Halobacteriales</taxon>
        <taxon>Haloarculaceae</taxon>
        <taxon>Halosimplex</taxon>
    </lineage>
</organism>
<dbReference type="PANTHER" id="PTHR43005">
    <property type="entry name" value="BLR7065 PROTEIN"/>
    <property type="match status" value="1"/>
</dbReference>
<evidence type="ECO:0000256" key="4">
    <source>
        <dbReference type="ARBA" id="ARBA00022692"/>
    </source>
</evidence>
<feature type="domain" description="ABC transmembrane type-1" evidence="8">
    <location>
        <begin position="106"/>
        <end position="314"/>
    </location>
</feature>
<dbReference type="KEGG" id="hrr:HZS55_20920"/>
<dbReference type="PROSITE" id="PS50928">
    <property type="entry name" value="ABC_TM1"/>
    <property type="match status" value="1"/>
</dbReference>
<keyword evidence="2 7" id="KW-0813">Transport</keyword>
<protein>
    <submittedName>
        <fullName evidence="9">Sugar ABC transporter permease</fullName>
    </submittedName>
</protein>
<feature type="transmembrane region" description="Helical" evidence="7">
    <location>
        <begin position="237"/>
        <end position="256"/>
    </location>
</feature>
<keyword evidence="10" id="KW-1185">Reference proteome</keyword>
<keyword evidence="6 7" id="KW-0472">Membrane</keyword>
<dbReference type="Gene3D" id="1.10.3720.10">
    <property type="entry name" value="MetI-like"/>
    <property type="match status" value="1"/>
</dbReference>
<dbReference type="AlphaFoldDB" id="A0A7D5P2W0"/>
<accession>A0A7D5P2W0</accession>
<feature type="transmembrane region" description="Helical" evidence="7">
    <location>
        <begin position="31"/>
        <end position="52"/>
    </location>
</feature>
<name>A0A7D5P2W0_9EURY</name>
<reference evidence="9 10" key="1">
    <citation type="submission" date="2020-07" db="EMBL/GenBank/DDBJ databases">
        <title>Halosimplex pelagicum sp. nov. and Halosimplex rubrum sp. nov., isolated from salted brown alga Laminaria, and emended description of the genus Halosimplex.</title>
        <authorList>
            <person name="Cui H."/>
        </authorList>
    </citation>
    <scope>NUCLEOTIDE SEQUENCE [LARGE SCALE GENOMIC DNA]</scope>
    <source>
        <strain evidence="9 10">R27</strain>
    </source>
</reference>
<evidence type="ECO:0000313" key="10">
    <source>
        <dbReference type="Proteomes" id="UP000509667"/>
    </source>
</evidence>
<feature type="transmembrane region" description="Helical" evidence="7">
    <location>
        <begin position="262"/>
        <end position="285"/>
    </location>
</feature>
<evidence type="ECO:0000256" key="6">
    <source>
        <dbReference type="ARBA" id="ARBA00023136"/>
    </source>
</evidence>
<dbReference type="Pfam" id="PF00528">
    <property type="entry name" value="BPD_transp_1"/>
    <property type="match status" value="1"/>
</dbReference>
<dbReference type="GO" id="GO:0005886">
    <property type="term" value="C:plasma membrane"/>
    <property type="evidence" value="ECO:0007669"/>
    <property type="project" value="UniProtKB-SubCell"/>
</dbReference>
<evidence type="ECO:0000313" key="9">
    <source>
        <dbReference type="EMBL" id="QLH79603.1"/>
    </source>
</evidence>
<dbReference type="InterPro" id="IPR035906">
    <property type="entry name" value="MetI-like_sf"/>
</dbReference>